<organism evidence="2">
    <name type="scientific">Arundo donax</name>
    <name type="common">Giant reed</name>
    <name type="synonym">Donax arundinaceus</name>
    <dbReference type="NCBI Taxonomy" id="35708"/>
    <lineage>
        <taxon>Eukaryota</taxon>
        <taxon>Viridiplantae</taxon>
        <taxon>Streptophyta</taxon>
        <taxon>Embryophyta</taxon>
        <taxon>Tracheophyta</taxon>
        <taxon>Spermatophyta</taxon>
        <taxon>Magnoliopsida</taxon>
        <taxon>Liliopsida</taxon>
        <taxon>Poales</taxon>
        <taxon>Poaceae</taxon>
        <taxon>PACMAD clade</taxon>
        <taxon>Arundinoideae</taxon>
        <taxon>Arundineae</taxon>
        <taxon>Arundo</taxon>
    </lineage>
</organism>
<evidence type="ECO:0000256" key="1">
    <source>
        <dbReference type="SAM" id="MobiDB-lite"/>
    </source>
</evidence>
<reference evidence="2" key="1">
    <citation type="submission" date="2014-09" db="EMBL/GenBank/DDBJ databases">
        <authorList>
            <person name="Magalhaes I.L.F."/>
            <person name="Oliveira U."/>
            <person name="Santos F.R."/>
            <person name="Vidigal T.H.D.A."/>
            <person name="Brescovit A.D."/>
            <person name="Santos A.J."/>
        </authorList>
    </citation>
    <scope>NUCLEOTIDE SEQUENCE</scope>
    <source>
        <tissue evidence="2">Shoot tissue taken approximately 20 cm above the soil surface</tissue>
    </source>
</reference>
<dbReference type="EMBL" id="GBRH01183621">
    <property type="protein sequence ID" value="JAE14275.1"/>
    <property type="molecule type" value="Transcribed_RNA"/>
</dbReference>
<proteinExistence type="predicted"/>
<sequence>MARRGLGWGREKGEPERAGKSGEE</sequence>
<reference evidence="2" key="2">
    <citation type="journal article" date="2015" name="Data Brief">
        <title>Shoot transcriptome of the giant reed, Arundo donax.</title>
        <authorList>
            <person name="Barrero R.A."/>
            <person name="Guerrero F.D."/>
            <person name="Moolhuijzen P."/>
            <person name="Goolsby J.A."/>
            <person name="Tidwell J."/>
            <person name="Bellgard S.E."/>
            <person name="Bellgard M.I."/>
        </authorList>
    </citation>
    <scope>NUCLEOTIDE SEQUENCE</scope>
    <source>
        <tissue evidence="2">Shoot tissue taken approximately 20 cm above the soil surface</tissue>
    </source>
</reference>
<feature type="region of interest" description="Disordered" evidence="1">
    <location>
        <begin position="1"/>
        <end position="24"/>
    </location>
</feature>
<evidence type="ECO:0000313" key="2">
    <source>
        <dbReference type="EMBL" id="JAE14275.1"/>
    </source>
</evidence>
<protein>
    <submittedName>
        <fullName evidence="2">Uncharacterized protein</fullName>
    </submittedName>
</protein>
<dbReference type="AlphaFoldDB" id="A0A0A9FN81"/>
<name>A0A0A9FN81_ARUDO</name>
<feature type="compositionally biased region" description="Basic and acidic residues" evidence="1">
    <location>
        <begin position="9"/>
        <end position="24"/>
    </location>
</feature>
<accession>A0A0A9FN81</accession>